<keyword evidence="1" id="KW-0812">Transmembrane</keyword>
<accession>A0A290QGI1</accession>
<dbReference type="OrthoDB" id="9813328at2"/>
<dbReference type="KEGG" id="vbh:CMV30_05445"/>
<evidence type="ECO:0000259" key="2">
    <source>
        <dbReference type="PROSITE" id="PS50965"/>
    </source>
</evidence>
<keyword evidence="1" id="KW-1133">Transmembrane helix</keyword>
<evidence type="ECO:0000256" key="1">
    <source>
        <dbReference type="SAM" id="Phobius"/>
    </source>
</evidence>
<dbReference type="EMBL" id="CP023344">
    <property type="protein sequence ID" value="ATC63441.1"/>
    <property type="molecule type" value="Genomic_DNA"/>
</dbReference>
<dbReference type="Pfam" id="PF08378">
    <property type="entry name" value="NERD"/>
    <property type="match status" value="1"/>
</dbReference>
<gene>
    <name evidence="3" type="ORF">CMV30_05445</name>
</gene>
<proteinExistence type="predicted"/>
<organism evidence="3 4">
    <name type="scientific">Nibricoccus aquaticus</name>
    <dbReference type="NCBI Taxonomy" id="2576891"/>
    <lineage>
        <taxon>Bacteria</taxon>
        <taxon>Pseudomonadati</taxon>
        <taxon>Verrucomicrobiota</taxon>
        <taxon>Opitutia</taxon>
        <taxon>Opitutales</taxon>
        <taxon>Opitutaceae</taxon>
        <taxon>Nibricoccus</taxon>
    </lineage>
</organism>
<feature type="transmembrane region" description="Helical" evidence="1">
    <location>
        <begin position="87"/>
        <end position="107"/>
    </location>
</feature>
<keyword evidence="4" id="KW-1185">Reference proteome</keyword>
<sequence length="292" mass="33445">MNSLIYLVGYVVIYLLIVVGIWKWRVSRRQERPPVQEKLIRAPGETLRQKLENYDDTLLLHLVAAALAPLLLMVFGLMGISKLSDTYQGWAIAGLLLIIAVALYFSARWLMIILEKRRNHYLGYFGERVVGETIDDLRSKGFRIFHDVPALEASPVFNIDHVIVGSTGVYAIETKTRRKGKARPGYPEHKVIFDGQQLVYPWGEDFHGLNQARDRALWLEEWLAQLLGRRVQVQPILTFPGWWVEEHAVGPIRVTSPKQIAPIILRNGALLTEEQIDLVSKQLEARCRDVQF</sequence>
<dbReference type="InterPro" id="IPR011528">
    <property type="entry name" value="NERD"/>
</dbReference>
<evidence type="ECO:0000313" key="4">
    <source>
        <dbReference type="Proteomes" id="UP000217265"/>
    </source>
</evidence>
<protein>
    <recommendedName>
        <fullName evidence="2">NERD domain-containing protein</fullName>
    </recommendedName>
</protein>
<keyword evidence="1" id="KW-0472">Membrane</keyword>
<feature type="domain" description="NERD" evidence="2">
    <location>
        <begin position="122"/>
        <end position="246"/>
    </location>
</feature>
<feature type="transmembrane region" description="Helical" evidence="1">
    <location>
        <begin position="6"/>
        <end position="24"/>
    </location>
</feature>
<evidence type="ECO:0000313" key="3">
    <source>
        <dbReference type="EMBL" id="ATC63441.1"/>
    </source>
</evidence>
<dbReference type="PROSITE" id="PS50965">
    <property type="entry name" value="NERD"/>
    <property type="match status" value="1"/>
</dbReference>
<dbReference type="Proteomes" id="UP000217265">
    <property type="component" value="Chromosome"/>
</dbReference>
<feature type="transmembrane region" description="Helical" evidence="1">
    <location>
        <begin position="58"/>
        <end position="81"/>
    </location>
</feature>
<reference evidence="3 4" key="1">
    <citation type="submission" date="2017-09" db="EMBL/GenBank/DDBJ databases">
        <title>Complete genome sequence of Verrucomicrobial strain HZ-65, isolated from freshwater.</title>
        <authorList>
            <person name="Choi A."/>
        </authorList>
    </citation>
    <scope>NUCLEOTIDE SEQUENCE [LARGE SCALE GENOMIC DNA]</scope>
    <source>
        <strain evidence="3 4">HZ-65</strain>
    </source>
</reference>
<name>A0A290QGI1_9BACT</name>
<dbReference type="RefSeq" id="WP_096055073.1">
    <property type="nucleotide sequence ID" value="NZ_CP023344.1"/>
</dbReference>
<dbReference type="AlphaFoldDB" id="A0A290QGI1"/>